<name>F4S484_MELLP</name>
<accession>F4S484</accession>
<dbReference type="KEGG" id="mlr:MELLADRAFT_50368"/>
<sequence length="56" mass="6189">MGADDFKFIFIVVGGVLSIVLLSTFLVVIVVYLATKETGTSFVKIPVPMTNWRIEL</sequence>
<dbReference type="VEuPathDB" id="FungiDB:MELLADRAFT_50368"/>
<dbReference type="AlphaFoldDB" id="F4S484"/>
<evidence type="ECO:0000313" key="3">
    <source>
        <dbReference type="Proteomes" id="UP000001072"/>
    </source>
</evidence>
<evidence type="ECO:0000256" key="1">
    <source>
        <dbReference type="SAM" id="Phobius"/>
    </source>
</evidence>
<gene>
    <name evidence="2" type="ORF">MELLADRAFT_50368</name>
</gene>
<keyword evidence="1" id="KW-1133">Transmembrane helix</keyword>
<keyword evidence="3" id="KW-1185">Reference proteome</keyword>
<keyword evidence="1" id="KW-0812">Transmembrane</keyword>
<dbReference type="Proteomes" id="UP000001072">
    <property type="component" value="Unassembled WGS sequence"/>
</dbReference>
<reference evidence="3" key="1">
    <citation type="journal article" date="2011" name="Proc. Natl. Acad. Sci. U.S.A.">
        <title>Obligate biotrophy features unraveled by the genomic analysis of rust fungi.</title>
        <authorList>
            <person name="Duplessis S."/>
            <person name="Cuomo C.A."/>
            <person name="Lin Y.-C."/>
            <person name="Aerts A."/>
            <person name="Tisserant E."/>
            <person name="Veneault-Fourrey C."/>
            <person name="Joly D.L."/>
            <person name="Hacquard S."/>
            <person name="Amselem J."/>
            <person name="Cantarel B.L."/>
            <person name="Chiu R."/>
            <person name="Coutinho P.M."/>
            <person name="Feau N."/>
            <person name="Field M."/>
            <person name="Frey P."/>
            <person name="Gelhaye E."/>
            <person name="Goldberg J."/>
            <person name="Grabherr M.G."/>
            <person name="Kodira C.D."/>
            <person name="Kohler A."/>
            <person name="Kuees U."/>
            <person name="Lindquist E.A."/>
            <person name="Lucas S.M."/>
            <person name="Mago R."/>
            <person name="Mauceli E."/>
            <person name="Morin E."/>
            <person name="Murat C."/>
            <person name="Pangilinan J.L."/>
            <person name="Park R."/>
            <person name="Pearson M."/>
            <person name="Quesneville H."/>
            <person name="Rouhier N."/>
            <person name="Sakthikumar S."/>
            <person name="Salamov A.A."/>
            <person name="Schmutz J."/>
            <person name="Selles B."/>
            <person name="Shapiro H."/>
            <person name="Tanguay P."/>
            <person name="Tuskan G.A."/>
            <person name="Henrissat B."/>
            <person name="Van de Peer Y."/>
            <person name="Rouze P."/>
            <person name="Ellis J.G."/>
            <person name="Dodds P.N."/>
            <person name="Schein J.E."/>
            <person name="Zhong S."/>
            <person name="Hamelin R.C."/>
            <person name="Grigoriev I.V."/>
            <person name="Szabo L.J."/>
            <person name="Martin F."/>
        </authorList>
    </citation>
    <scope>NUCLEOTIDE SEQUENCE [LARGE SCALE GENOMIC DNA]</scope>
    <source>
        <strain evidence="3">98AG31 / pathotype 3-4-7</strain>
    </source>
</reference>
<dbReference type="RefSeq" id="XP_007416197.1">
    <property type="nucleotide sequence ID" value="XM_007416135.1"/>
</dbReference>
<dbReference type="HOGENOM" id="CLU_3014670_0_0_1"/>
<dbReference type="EMBL" id="GL883146">
    <property type="protein sequence ID" value="EGG00550.1"/>
    <property type="molecule type" value="Genomic_DNA"/>
</dbReference>
<proteinExistence type="predicted"/>
<keyword evidence="1" id="KW-0472">Membrane</keyword>
<protein>
    <submittedName>
        <fullName evidence="2">Uncharacterized protein</fullName>
    </submittedName>
</protein>
<dbReference type="InParanoid" id="F4S484"/>
<evidence type="ECO:0000313" key="2">
    <source>
        <dbReference type="EMBL" id="EGG00550.1"/>
    </source>
</evidence>
<feature type="transmembrane region" description="Helical" evidence="1">
    <location>
        <begin position="6"/>
        <end position="34"/>
    </location>
</feature>
<organism evidence="3">
    <name type="scientific">Melampsora larici-populina (strain 98AG31 / pathotype 3-4-7)</name>
    <name type="common">Poplar leaf rust fungus</name>
    <dbReference type="NCBI Taxonomy" id="747676"/>
    <lineage>
        <taxon>Eukaryota</taxon>
        <taxon>Fungi</taxon>
        <taxon>Dikarya</taxon>
        <taxon>Basidiomycota</taxon>
        <taxon>Pucciniomycotina</taxon>
        <taxon>Pucciniomycetes</taxon>
        <taxon>Pucciniales</taxon>
        <taxon>Melampsoraceae</taxon>
        <taxon>Melampsora</taxon>
    </lineage>
</organism>
<dbReference type="GeneID" id="18928697"/>